<protein>
    <recommendedName>
        <fullName evidence="3">VWFA domain-containing protein</fullName>
    </recommendedName>
</protein>
<organism evidence="1 2">
    <name type="scientific">Echria macrotheca</name>
    <dbReference type="NCBI Taxonomy" id="438768"/>
    <lineage>
        <taxon>Eukaryota</taxon>
        <taxon>Fungi</taxon>
        <taxon>Dikarya</taxon>
        <taxon>Ascomycota</taxon>
        <taxon>Pezizomycotina</taxon>
        <taxon>Sordariomycetes</taxon>
        <taxon>Sordariomycetidae</taxon>
        <taxon>Sordariales</taxon>
        <taxon>Schizotheciaceae</taxon>
        <taxon>Echria</taxon>
    </lineage>
</organism>
<sequence length="271" mass="30128">MATYGKYTLTPDQVKFIQHETASVCEGVDFELCINDSDSMSDLAEPGKPATRFDVGLDFLLALAEPVMGMDDRIGVRTIKNQEQSSGPVDAVRRRLTLHTCGEGTPLREVLRPALQGYINRLEKYPNTKPFNFIIAGDGYDREIADIVQEAAERIWEITQQDPRKKLGIQFILVTTDRNVVETFDGFDNITAHKYGEHIIEAGIINVTTITQINDMGGIDSLLCKAKILGGTLIKPLGNMLKDIEKTQNKRPTHHSVSYHGRTGLNSVVKV</sequence>
<keyword evidence="2" id="KW-1185">Reference proteome</keyword>
<dbReference type="EMBL" id="MU839836">
    <property type="protein sequence ID" value="KAK1754182.1"/>
    <property type="molecule type" value="Genomic_DNA"/>
</dbReference>
<proteinExistence type="predicted"/>
<gene>
    <name evidence="1" type="ORF">QBC47DRAFT_403572</name>
</gene>
<reference evidence="1" key="1">
    <citation type="submission" date="2023-06" db="EMBL/GenBank/DDBJ databases">
        <title>Genome-scale phylogeny and comparative genomics of the fungal order Sordariales.</title>
        <authorList>
            <consortium name="Lawrence Berkeley National Laboratory"/>
            <person name="Hensen N."/>
            <person name="Bonometti L."/>
            <person name="Westerberg I."/>
            <person name="Brannstrom I.O."/>
            <person name="Guillou S."/>
            <person name="Cros-Aarteil S."/>
            <person name="Calhoun S."/>
            <person name="Haridas S."/>
            <person name="Kuo A."/>
            <person name="Mondo S."/>
            <person name="Pangilinan J."/>
            <person name="Riley R."/>
            <person name="Labutti K."/>
            <person name="Andreopoulos B."/>
            <person name="Lipzen A."/>
            <person name="Chen C."/>
            <person name="Yanf M."/>
            <person name="Daum C."/>
            <person name="Ng V."/>
            <person name="Clum A."/>
            <person name="Steindorff A."/>
            <person name="Ohm R."/>
            <person name="Martin F."/>
            <person name="Silar P."/>
            <person name="Natvig D."/>
            <person name="Lalanne C."/>
            <person name="Gautier V."/>
            <person name="Ament-Velasquez S.L."/>
            <person name="Kruys A."/>
            <person name="Hutchinson M.I."/>
            <person name="Powell A.J."/>
            <person name="Barry K."/>
            <person name="Miller A.N."/>
            <person name="Grigoriev I.V."/>
            <person name="Debuchy R."/>
            <person name="Gladieux P."/>
            <person name="Thoren M.H."/>
            <person name="Johannesson H."/>
        </authorList>
    </citation>
    <scope>NUCLEOTIDE SEQUENCE</scope>
    <source>
        <strain evidence="1">PSN4</strain>
    </source>
</reference>
<accession>A0AAJ0F561</accession>
<comment type="caution">
    <text evidence="1">The sequence shown here is derived from an EMBL/GenBank/DDBJ whole genome shotgun (WGS) entry which is preliminary data.</text>
</comment>
<evidence type="ECO:0000313" key="2">
    <source>
        <dbReference type="Proteomes" id="UP001239445"/>
    </source>
</evidence>
<dbReference type="AlphaFoldDB" id="A0AAJ0F561"/>
<dbReference type="SUPFAM" id="SSF53300">
    <property type="entry name" value="vWA-like"/>
    <property type="match status" value="1"/>
</dbReference>
<evidence type="ECO:0000313" key="1">
    <source>
        <dbReference type="EMBL" id="KAK1754182.1"/>
    </source>
</evidence>
<name>A0AAJ0F561_9PEZI</name>
<dbReference type="Proteomes" id="UP001239445">
    <property type="component" value="Unassembled WGS sequence"/>
</dbReference>
<evidence type="ECO:0008006" key="3">
    <source>
        <dbReference type="Google" id="ProtNLM"/>
    </source>
</evidence>
<dbReference type="InterPro" id="IPR036465">
    <property type="entry name" value="vWFA_dom_sf"/>
</dbReference>